<dbReference type="InterPro" id="IPR048254">
    <property type="entry name" value="CDP_ALCOHOL_P_TRANSF_CS"/>
</dbReference>
<dbReference type="Pfam" id="PF01066">
    <property type="entry name" value="CDP-OH_P_transf"/>
    <property type="match status" value="1"/>
</dbReference>
<feature type="transmembrane region" description="Helical" evidence="14">
    <location>
        <begin position="21"/>
        <end position="49"/>
    </location>
</feature>
<evidence type="ECO:0000256" key="6">
    <source>
        <dbReference type="ARBA" id="ARBA00022989"/>
    </source>
</evidence>
<dbReference type="GO" id="GO:0008444">
    <property type="term" value="F:CDP-diacylglycerol-glycerol-3-phosphate 3-phosphatidyltransferase activity"/>
    <property type="evidence" value="ECO:0007669"/>
    <property type="project" value="UniProtKB-EC"/>
</dbReference>
<comment type="similarity">
    <text evidence="2 12">Belongs to the CDP-alcohol phosphatidyltransferase class-I family.</text>
</comment>
<keyword evidence="6 14" id="KW-1133">Transmembrane helix</keyword>
<evidence type="ECO:0000256" key="14">
    <source>
        <dbReference type="SAM" id="Phobius"/>
    </source>
</evidence>
<keyword evidence="10" id="KW-1208">Phospholipid metabolism</keyword>
<evidence type="ECO:0000256" key="8">
    <source>
        <dbReference type="ARBA" id="ARBA00023136"/>
    </source>
</evidence>
<dbReference type="Gene3D" id="1.20.120.1760">
    <property type="match status" value="1"/>
</dbReference>
<gene>
    <name evidence="15" type="primary">pgsA</name>
    <name evidence="15" type="ORF">LQ356_03390</name>
</gene>
<feature type="transmembrane region" description="Helical" evidence="14">
    <location>
        <begin position="209"/>
        <end position="232"/>
    </location>
</feature>
<keyword evidence="4 12" id="KW-0808">Transferase</keyword>
<dbReference type="InterPro" id="IPR043130">
    <property type="entry name" value="CDP-OH_PTrfase_TM_dom"/>
</dbReference>
<comment type="subcellular location">
    <subcellularLocation>
        <location evidence="1">Membrane</location>
        <topology evidence="1">Multi-pass membrane protein</topology>
    </subcellularLocation>
</comment>
<feature type="transmembrane region" description="Helical" evidence="14">
    <location>
        <begin position="115"/>
        <end position="140"/>
    </location>
</feature>
<evidence type="ECO:0000256" key="3">
    <source>
        <dbReference type="ARBA" id="ARBA00022516"/>
    </source>
</evidence>
<evidence type="ECO:0000256" key="5">
    <source>
        <dbReference type="ARBA" id="ARBA00022692"/>
    </source>
</evidence>
<evidence type="ECO:0000256" key="10">
    <source>
        <dbReference type="ARBA" id="ARBA00023264"/>
    </source>
</evidence>
<dbReference type="Proteomes" id="UP001622612">
    <property type="component" value="Chromosome"/>
</dbReference>
<evidence type="ECO:0000256" key="1">
    <source>
        <dbReference type="ARBA" id="ARBA00004141"/>
    </source>
</evidence>
<keyword evidence="7" id="KW-0443">Lipid metabolism</keyword>
<dbReference type="InterPro" id="IPR000462">
    <property type="entry name" value="CDP-OH_P_trans"/>
</dbReference>
<evidence type="ECO:0000256" key="7">
    <source>
        <dbReference type="ARBA" id="ARBA00023098"/>
    </source>
</evidence>
<reference evidence="15" key="1">
    <citation type="submission" date="2021-11" db="EMBL/GenBank/DDBJ databases">
        <title>The first genome sequence of unculturable Mycoplasma faucium obtained by de novo assembly of metagenomic reads.</title>
        <authorList>
            <person name="Sabat A.J."/>
            <person name="Bathoorn E."/>
            <person name="Akkerboom V."/>
            <person name="Friedrich A.W."/>
        </authorList>
    </citation>
    <scope>NUCLEOTIDE SEQUENCE [LARGE SCALE GENOMIC DNA]</scope>
    <source>
        <strain evidence="15">UMCG-MFM1</strain>
    </source>
</reference>
<keyword evidence="9" id="KW-0594">Phospholipid biosynthesis</keyword>
<evidence type="ECO:0000313" key="15">
    <source>
        <dbReference type="EMBL" id="WYM97217.1"/>
    </source>
</evidence>
<protein>
    <recommendedName>
        <fullName evidence="11">CDP-diacylglycerol--glycerol-3-phosphate 3-phosphatidyltransferase</fullName>
        <ecNumber evidence="11">2.7.8.5</ecNumber>
    </recommendedName>
</protein>
<dbReference type="PANTHER" id="PTHR14269">
    <property type="entry name" value="CDP-DIACYLGLYCEROL--GLYCEROL-3-PHOSPHATE 3-PHOSPHATIDYLTRANSFERASE-RELATED"/>
    <property type="match status" value="1"/>
</dbReference>
<dbReference type="InterPro" id="IPR004570">
    <property type="entry name" value="Phosphatidylglycerol_P_synth"/>
</dbReference>
<sequence>MTKLENKKMKIISPIKKNGFGVANWLTVVRLILMIPFIAIMSIVFTLQFKYKYDFHYEGALLKGNHPLWISLLYWINVSIFIIAMITDFVDGYYARKHKTESTFGKIFDPIADKVATTLMLMFLAILGFSYLPLLVLFIVRDILVDGSRVYAIRKNTTISANIWGKIKTIIVSLAIVALAFSAPWLINATKVIKDSNGNETTIADPVKLLYVNLPLIVGLIIAWVSGIIYMVKYLKGIKNELSEKEQNATQLFETIKASPTVEINIEVDKDLEPKKDTEEEKNKSNDEMLEKESKKTSDQIDFSKTEIFE</sequence>
<dbReference type="EC" id="2.7.8.5" evidence="11"/>
<evidence type="ECO:0000256" key="2">
    <source>
        <dbReference type="ARBA" id="ARBA00010441"/>
    </source>
</evidence>
<name>A0ABZ2TLE5_9BACT</name>
<dbReference type="EMBL" id="CP088155">
    <property type="protein sequence ID" value="WYM97217.1"/>
    <property type="molecule type" value="Genomic_DNA"/>
</dbReference>
<evidence type="ECO:0000256" key="4">
    <source>
        <dbReference type="ARBA" id="ARBA00022679"/>
    </source>
</evidence>
<keyword evidence="16" id="KW-1185">Reference proteome</keyword>
<dbReference type="PANTHER" id="PTHR14269:SF62">
    <property type="entry name" value="CDP-DIACYLGLYCEROL--GLYCEROL-3-PHOSPHATE 3-PHOSPHATIDYLTRANSFERASE 1, CHLOROPLASTIC"/>
    <property type="match status" value="1"/>
</dbReference>
<keyword evidence="5 14" id="KW-0812">Transmembrane</keyword>
<dbReference type="PROSITE" id="PS00379">
    <property type="entry name" value="CDP_ALCOHOL_P_TRANSF"/>
    <property type="match status" value="1"/>
</dbReference>
<proteinExistence type="inferred from homology"/>
<evidence type="ECO:0000313" key="16">
    <source>
        <dbReference type="Proteomes" id="UP001622612"/>
    </source>
</evidence>
<dbReference type="NCBIfam" id="TIGR00560">
    <property type="entry name" value="pgsA"/>
    <property type="match status" value="1"/>
</dbReference>
<evidence type="ECO:0000256" key="12">
    <source>
        <dbReference type="RuleBase" id="RU003750"/>
    </source>
</evidence>
<dbReference type="InterPro" id="IPR050324">
    <property type="entry name" value="CDP-alcohol_PTase-I"/>
</dbReference>
<evidence type="ECO:0000256" key="13">
    <source>
        <dbReference type="SAM" id="MobiDB-lite"/>
    </source>
</evidence>
<feature type="region of interest" description="Disordered" evidence="13">
    <location>
        <begin position="268"/>
        <end position="310"/>
    </location>
</feature>
<feature type="transmembrane region" description="Helical" evidence="14">
    <location>
        <begin position="69"/>
        <end position="94"/>
    </location>
</feature>
<feature type="transmembrane region" description="Helical" evidence="14">
    <location>
        <begin position="170"/>
        <end position="188"/>
    </location>
</feature>
<organism evidence="15 16">
    <name type="scientific">Metamycoplasma faucium</name>
    <dbReference type="NCBI Taxonomy" id="56142"/>
    <lineage>
        <taxon>Bacteria</taxon>
        <taxon>Bacillati</taxon>
        <taxon>Mycoplasmatota</taxon>
        <taxon>Mycoplasmoidales</taxon>
        <taxon>Metamycoplasmataceae</taxon>
        <taxon>Metamycoplasma</taxon>
    </lineage>
</organism>
<evidence type="ECO:0000256" key="11">
    <source>
        <dbReference type="NCBIfam" id="TIGR00560"/>
    </source>
</evidence>
<dbReference type="RefSeq" id="WP_405311539.1">
    <property type="nucleotide sequence ID" value="NZ_CP088155.1"/>
</dbReference>
<evidence type="ECO:0000256" key="9">
    <source>
        <dbReference type="ARBA" id="ARBA00023209"/>
    </source>
</evidence>
<accession>A0ABZ2TLE5</accession>
<keyword evidence="8 14" id="KW-0472">Membrane</keyword>
<keyword evidence="3" id="KW-0444">Lipid biosynthesis</keyword>